<sequence>MAVTAFDEMNGIGASDPAAVRDAYGQLKAWLESTPPEHFNTRRSQAELLFRRIGITFAVYGDNESTERLIPFDIIPRVITKPEWAFLERGLKQRVTAINLFLKDIYGAQECIKAGIIPADLVYRNAHYRMEMRSFRVPHDLYVHIAGIDIVRTGENDFFVLEDNARIPSGVSYMLENREVMLRLFPDLFSKHRVAPVENYPDSLLATLRSLAPGSTTRDPTVVLLTPGRYNSAFYEHSFLADKLGVELVEASDLFTKDDVVYMRTTEGPRKVDVIYRRLDDDFLDPLVFRPDSVLGVPGLMNAYERGSVTLANAVGTGISDDKAVYSYMPEIVKFFTGEEPILHNVPTYRCREKDAFAYVMDNLSELVVKEVNGSGGYGMLVGPHASKRELDDFARKLKHAPDGFIAQPTLSLSTCPTFVASGVAPRHVDLRPFVLCGADKIRIVPGGLTRVALKEGSLVVNSSQGGGTKDTWVLDA</sequence>
<dbReference type="Gene3D" id="3.30.1490.270">
    <property type="match status" value="1"/>
</dbReference>
<feature type="domain" description="Circularly permuted ATP-grasp type 2" evidence="1">
    <location>
        <begin position="76"/>
        <end position="453"/>
    </location>
</feature>
<dbReference type="AlphaFoldDB" id="A0A089NKV0"/>
<dbReference type="InterPro" id="IPR051680">
    <property type="entry name" value="ATP-dep_Glu-Cys_Ligase-2"/>
</dbReference>
<dbReference type="InterPro" id="IPR025841">
    <property type="entry name" value="CP_ATPgrasp_2"/>
</dbReference>
<gene>
    <name evidence="2" type="ORF">MOC_0746</name>
</gene>
<evidence type="ECO:0000259" key="1">
    <source>
        <dbReference type="Pfam" id="PF14403"/>
    </source>
</evidence>
<dbReference type="SUPFAM" id="SSF56059">
    <property type="entry name" value="Glutathione synthetase ATP-binding domain-like"/>
    <property type="match status" value="1"/>
</dbReference>
<organism evidence="2 3">
    <name type="scientific">Methylobacterium oryzae CBMB20</name>
    <dbReference type="NCBI Taxonomy" id="693986"/>
    <lineage>
        <taxon>Bacteria</taxon>
        <taxon>Pseudomonadati</taxon>
        <taxon>Pseudomonadota</taxon>
        <taxon>Alphaproteobacteria</taxon>
        <taxon>Hyphomicrobiales</taxon>
        <taxon>Methylobacteriaceae</taxon>
        <taxon>Methylobacterium</taxon>
    </lineage>
</organism>
<dbReference type="EMBL" id="CP003811">
    <property type="protein sequence ID" value="AIQ88501.1"/>
    <property type="molecule type" value="Genomic_DNA"/>
</dbReference>
<keyword evidence="3" id="KW-1185">Reference proteome</keyword>
<dbReference type="eggNOG" id="COG2308">
    <property type="taxonomic scope" value="Bacteria"/>
</dbReference>
<evidence type="ECO:0000313" key="3">
    <source>
        <dbReference type="Proteomes" id="UP000029492"/>
    </source>
</evidence>
<dbReference type="Gene3D" id="3.40.50.11290">
    <property type="match status" value="1"/>
</dbReference>
<dbReference type="Pfam" id="PF14403">
    <property type="entry name" value="CP_ATPgrasp_2"/>
    <property type="match status" value="1"/>
</dbReference>
<name>A0A089NKV0_9HYPH</name>
<dbReference type="KEGG" id="mor:MOC_0746"/>
<dbReference type="HOGENOM" id="CLU_017048_2_0_5"/>
<evidence type="ECO:0000313" key="2">
    <source>
        <dbReference type="EMBL" id="AIQ88501.1"/>
    </source>
</evidence>
<dbReference type="PANTHER" id="PTHR34595:SF7">
    <property type="entry name" value="SLL1039 PROTEIN"/>
    <property type="match status" value="1"/>
</dbReference>
<reference evidence="2 3" key="1">
    <citation type="journal article" date="2014" name="PLoS ONE">
        <title>Genome Information of Methylobacterium oryzae, a Plant-Probiotic Methylotroph in the Phyllosphere.</title>
        <authorList>
            <person name="Kwak M.J."/>
            <person name="Jeong H."/>
            <person name="Madhaiyan M."/>
            <person name="Lee Y."/>
            <person name="Sa T.M."/>
            <person name="Oh T.K."/>
            <person name="Kim J.F."/>
        </authorList>
    </citation>
    <scope>NUCLEOTIDE SEQUENCE [LARGE SCALE GENOMIC DNA]</scope>
    <source>
        <strain evidence="2 3">CBMB20</strain>
    </source>
</reference>
<dbReference type="STRING" id="693986.MOC_0746"/>
<proteinExistence type="predicted"/>
<protein>
    <submittedName>
        <fullName evidence="2">Protein of unassigned function</fullName>
    </submittedName>
</protein>
<accession>A0A089NKV0</accession>
<dbReference type="InterPro" id="IPR016450">
    <property type="entry name" value="UCP005522"/>
</dbReference>
<dbReference type="RefSeq" id="WP_043383289.1">
    <property type="nucleotide sequence ID" value="NZ_CP003811.1"/>
</dbReference>
<dbReference type="PIRSF" id="PIRSF005522">
    <property type="entry name" value="UCP005522"/>
    <property type="match status" value="1"/>
</dbReference>
<dbReference type="PANTHER" id="PTHR34595">
    <property type="entry name" value="BLR5612 PROTEIN"/>
    <property type="match status" value="1"/>
</dbReference>
<dbReference type="Proteomes" id="UP000029492">
    <property type="component" value="Chromosome"/>
</dbReference>